<dbReference type="Pfam" id="PF04055">
    <property type="entry name" value="Radical_SAM"/>
    <property type="match status" value="1"/>
</dbReference>
<evidence type="ECO:0000313" key="13">
    <source>
        <dbReference type="Proteomes" id="UP001065174"/>
    </source>
</evidence>
<gene>
    <name evidence="12" type="primary">hemW</name>
    <name evidence="12" type="ORF">N6H18_07260</name>
</gene>
<reference evidence="12" key="1">
    <citation type="submission" date="2022-09" db="EMBL/GenBank/DDBJ databases">
        <title>Comparative genomics and taxonomic characterization of three novel marine species of genus Reichenbachiella exhibiting antioxidant and polysaccharide degradation activities.</title>
        <authorList>
            <person name="Muhammad N."/>
            <person name="Lee Y.-J."/>
            <person name="Ko J."/>
            <person name="Kim S.-G."/>
        </authorList>
    </citation>
    <scope>NUCLEOTIDE SEQUENCE</scope>
    <source>
        <strain evidence="12">BKB1-1</strain>
    </source>
</reference>
<dbReference type="SFLD" id="SFLDG01082">
    <property type="entry name" value="B12-binding_domain_containing"/>
    <property type="match status" value="1"/>
</dbReference>
<dbReference type="InterPro" id="IPR004559">
    <property type="entry name" value="HemW-like"/>
</dbReference>
<evidence type="ECO:0000313" key="12">
    <source>
        <dbReference type="EMBL" id="UXP33750.1"/>
    </source>
</evidence>
<dbReference type="InterPro" id="IPR010723">
    <property type="entry name" value="HemN_C"/>
</dbReference>
<dbReference type="RefSeq" id="WP_262311177.1">
    <property type="nucleotide sequence ID" value="NZ_CP106679.1"/>
</dbReference>
<dbReference type="Gene3D" id="3.20.20.70">
    <property type="entry name" value="Aldolase class I"/>
    <property type="match status" value="1"/>
</dbReference>
<dbReference type="Proteomes" id="UP001065174">
    <property type="component" value="Chromosome"/>
</dbReference>
<comment type="similarity">
    <text evidence="2">Belongs to the anaerobic coproporphyrinogen-III oxidase family. HemW subfamily.</text>
</comment>
<dbReference type="PROSITE" id="PS51918">
    <property type="entry name" value="RADICAL_SAM"/>
    <property type="match status" value="1"/>
</dbReference>
<evidence type="ECO:0000256" key="4">
    <source>
        <dbReference type="ARBA" id="ARBA00022617"/>
    </source>
</evidence>
<evidence type="ECO:0000256" key="5">
    <source>
        <dbReference type="ARBA" id="ARBA00022691"/>
    </source>
</evidence>
<keyword evidence="10" id="KW-0963">Cytoplasm</keyword>
<dbReference type="InterPro" id="IPR006638">
    <property type="entry name" value="Elp3/MiaA/NifB-like_rSAM"/>
</dbReference>
<organism evidence="12 13">
    <name type="scientific">Reichenbachiella agarivorans</name>
    <dbReference type="NCBI Taxonomy" id="2979464"/>
    <lineage>
        <taxon>Bacteria</taxon>
        <taxon>Pseudomonadati</taxon>
        <taxon>Bacteroidota</taxon>
        <taxon>Cytophagia</taxon>
        <taxon>Cytophagales</taxon>
        <taxon>Reichenbachiellaceae</taxon>
        <taxon>Reichenbachiella</taxon>
    </lineage>
</organism>
<sequence>MSGIYIHIPYCKQACHYCDFHFSTSLQNKQQMVDALSQELKLRKDYLADPLIQTLYFGGGTPSILSTSELAQLIETSREEFVLSENLELTLEANPDDLNLTKLHELKSLGINRLSIGIQSFDDALLKYFNRSHDRRTAIQAVRDAREAGIDNISIDLIFGVPNQSLEMLADDLRQALSLETPHISIYGLTIEEKTVFGKWHKQNKLTPIDEDLASEHLSLIMTTLETAGYVQYEISNFCKPDYQSRHNSSYWAGTHYLGIGPAAHSYNGSSRQYNISHNNKYIQAIHAHQLNHEIEVLTQDEKITEMILTQIRTIAGIDMMELKSQLGYDMIHEKKKELSQLTQSGLLSIQNDRLILSKKGKLLGDYITELLIP</sequence>
<evidence type="ECO:0000259" key="11">
    <source>
        <dbReference type="PROSITE" id="PS51918"/>
    </source>
</evidence>
<dbReference type="PANTHER" id="PTHR13932">
    <property type="entry name" value="COPROPORPHYRINIGEN III OXIDASE"/>
    <property type="match status" value="1"/>
</dbReference>
<protein>
    <recommendedName>
        <fullName evidence="3 10">Heme chaperone HemW</fullName>
    </recommendedName>
</protein>
<keyword evidence="10" id="KW-0004">4Fe-4S</keyword>
<dbReference type="SFLD" id="SFLDG01065">
    <property type="entry name" value="anaerobic_coproporphyrinogen-I"/>
    <property type="match status" value="2"/>
</dbReference>
<comment type="subcellular location">
    <subcellularLocation>
        <location evidence="10">Cytoplasm</location>
    </subcellularLocation>
</comment>
<keyword evidence="6 10" id="KW-0479">Metal-binding</keyword>
<dbReference type="InterPro" id="IPR058240">
    <property type="entry name" value="rSAM_sf"/>
</dbReference>
<dbReference type="InterPro" id="IPR007197">
    <property type="entry name" value="rSAM"/>
</dbReference>
<name>A0ABY6CZS4_9BACT</name>
<keyword evidence="5 10" id="KW-0949">S-adenosyl-L-methionine</keyword>
<evidence type="ECO:0000256" key="1">
    <source>
        <dbReference type="ARBA" id="ARBA00001966"/>
    </source>
</evidence>
<proteinExistence type="inferred from homology"/>
<evidence type="ECO:0000256" key="8">
    <source>
        <dbReference type="ARBA" id="ARBA00023014"/>
    </source>
</evidence>
<dbReference type="PANTHER" id="PTHR13932:SF5">
    <property type="entry name" value="RADICAL S-ADENOSYL METHIONINE DOMAIN-CONTAINING PROTEIN 1, MITOCHONDRIAL"/>
    <property type="match status" value="1"/>
</dbReference>
<keyword evidence="8 10" id="KW-0411">Iron-sulfur</keyword>
<dbReference type="EMBL" id="CP106679">
    <property type="protein sequence ID" value="UXP33750.1"/>
    <property type="molecule type" value="Genomic_DNA"/>
</dbReference>
<dbReference type="NCBIfam" id="TIGR00539">
    <property type="entry name" value="hemN_rel"/>
    <property type="match status" value="1"/>
</dbReference>
<dbReference type="InterPro" id="IPR034505">
    <property type="entry name" value="Coproporphyrinogen-III_oxidase"/>
</dbReference>
<evidence type="ECO:0000256" key="3">
    <source>
        <dbReference type="ARBA" id="ARBA00017228"/>
    </source>
</evidence>
<dbReference type="CDD" id="cd01335">
    <property type="entry name" value="Radical_SAM"/>
    <property type="match status" value="1"/>
</dbReference>
<dbReference type="SUPFAM" id="SSF102114">
    <property type="entry name" value="Radical SAM enzymes"/>
    <property type="match status" value="1"/>
</dbReference>
<comment type="cofactor">
    <cofactor evidence="1">
        <name>[4Fe-4S] cluster</name>
        <dbReference type="ChEBI" id="CHEBI:49883"/>
    </cofactor>
</comment>
<dbReference type="InterPro" id="IPR013785">
    <property type="entry name" value="Aldolase_TIM"/>
</dbReference>
<evidence type="ECO:0000256" key="2">
    <source>
        <dbReference type="ARBA" id="ARBA00006100"/>
    </source>
</evidence>
<keyword evidence="13" id="KW-1185">Reference proteome</keyword>
<dbReference type="SFLD" id="SFLDF00288">
    <property type="entry name" value="HemN-like__clustered_with_nucl"/>
    <property type="match status" value="1"/>
</dbReference>
<evidence type="ECO:0000256" key="6">
    <source>
        <dbReference type="ARBA" id="ARBA00022723"/>
    </source>
</evidence>
<evidence type="ECO:0000256" key="7">
    <source>
        <dbReference type="ARBA" id="ARBA00023004"/>
    </source>
</evidence>
<keyword evidence="7 10" id="KW-0408">Iron</keyword>
<dbReference type="SMART" id="SM00729">
    <property type="entry name" value="Elp3"/>
    <property type="match status" value="1"/>
</dbReference>
<accession>A0ABY6CZS4</accession>
<keyword evidence="4 10" id="KW-0349">Heme</keyword>
<dbReference type="SFLD" id="SFLDF00562">
    <property type="entry name" value="HemN-like__clustered_with_heat"/>
    <property type="match status" value="1"/>
</dbReference>
<dbReference type="Pfam" id="PF06969">
    <property type="entry name" value="HemN_C"/>
    <property type="match status" value="1"/>
</dbReference>
<keyword evidence="9 10" id="KW-0143">Chaperone</keyword>
<evidence type="ECO:0000256" key="9">
    <source>
        <dbReference type="ARBA" id="ARBA00023186"/>
    </source>
</evidence>
<feature type="domain" description="Radical SAM core" evidence="11">
    <location>
        <begin position="1"/>
        <end position="231"/>
    </location>
</feature>
<dbReference type="SFLD" id="SFLDS00029">
    <property type="entry name" value="Radical_SAM"/>
    <property type="match status" value="2"/>
</dbReference>
<comment type="function">
    <text evidence="10">Probably acts as a heme chaperone, transferring heme to an unknown acceptor. Binds one molecule of heme per monomer, possibly covalently. Binds 1 [4Fe-4S] cluster. The cluster is coordinated with 3 cysteines and an exchangeable S-adenosyl-L-methionine.</text>
</comment>
<evidence type="ECO:0000256" key="10">
    <source>
        <dbReference type="RuleBase" id="RU364116"/>
    </source>
</evidence>